<protein>
    <submittedName>
        <fullName evidence="2">Uncharacterized protein</fullName>
    </submittedName>
</protein>
<dbReference type="EMBL" id="LXQA010781990">
    <property type="protein sequence ID" value="MCI70735.1"/>
    <property type="molecule type" value="Genomic_DNA"/>
</dbReference>
<feature type="compositionally biased region" description="Low complexity" evidence="1">
    <location>
        <begin position="1"/>
        <end position="11"/>
    </location>
</feature>
<feature type="region of interest" description="Disordered" evidence="1">
    <location>
        <begin position="1"/>
        <end position="50"/>
    </location>
</feature>
<dbReference type="Proteomes" id="UP000265520">
    <property type="component" value="Unassembled WGS sequence"/>
</dbReference>
<evidence type="ECO:0000313" key="2">
    <source>
        <dbReference type="EMBL" id="MCI70735.1"/>
    </source>
</evidence>
<evidence type="ECO:0000256" key="1">
    <source>
        <dbReference type="SAM" id="MobiDB-lite"/>
    </source>
</evidence>
<sequence>MATFEELSSGSESEEEEEEEANLALMALGDSYIDSDDEPEIDSEEKDEVL</sequence>
<name>A0A392UG65_9FABA</name>
<comment type="caution">
    <text evidence="2">The sequence shown here is derived from an EMBL/GenBank/DDBJ whole genome shotgun (WGS) entry which is preliminary data.</text>
</comment>
<organism evidence="2 3">
    <name type="scientific">Trifolium medium</name>
    <dbReference type="NCBI Taxonomy" id="97028"/>
    <lineage>
        <taxon>Eukaryota</taxon>
        <taxon>Viridiplantae</taxon>
        <taxon>Streptophyta</taxon>
        <taxon>Embryophyta</taxon>
        <taxon>Tracheophyta</taxon>
        <taxon>Spermatophyta</taxon>
        <taxon>Magnoliopsida</taxon>
        <taxon>eudicotyledons</taxon>
        <taxon>Gunneridae</taxon>
        <taxon>Pentapetalae</taxon>
        <taxon>rosids</taxon>
        <taxon>fabids</taxon>
        <taxon>Fabales</taxon>
        <taxon>Fabaceae</taxon>
        <taxon>Papilionoideae</taxon>
        <taxon>50 kb inversion clade</taxon>
        <taxon>NPAAA clade</taxon>
        <taxon>Hologalegina</taxon>
        <taxon>IRL clade</taxon>
        <taxon>Trifolieae</taxon>
        <taxon>Trifolium</taxon>
    </lineage>
</organism>
<reference evidence="2 3" key="1">
    <citation type="journal article" date="2018" name="Front. Plant Sci.">
        <title>Red Clover (Trifolium pratense) and Zigzag Clover (T. medium) - A Picture of Genomic Similarities and Differences.</title>
        <authorList>
            <person name="Dluhosova J."/>
            <person name="Istvanek J."/>
            <person name="Nedelnik J."/>
            <person name="Repkova J."/>
        </authorList>
    </citation>
    <scope>NUCLEOTIDE SEQUENCE [LARGE SCALE GENOMIC DNA]</scope>
    <source>
        <strain evidence="3">cv. 10/8</strain>
        <tissue evidence="2">Leaf</tissue>
    </source>
</reference>
<feature type="compositionally biased region" description="Acidic residues" evidence="1">
    <location>
        <begin position="33"/>
        <end position="50"/>
    </location>
</feature>
<keyword evidence="3" id="KW-1185">Reference proteome</keyword>
<feature type="non-terminal residue" evidence="2">
    <location>
        <position position="50"/>
    </location>
</feature>
<accession>A0A392UG65</accession>
<proteinExistence type="predicted"/>
<dbReference type="AlphaFoldDB" id="A0A392UG65"/>
<evidence type="ECO:0000313" key="3">
    <source>
        <dbReference type="Proteomes" id="UP000265520"/>
    </source>
</evidence>
<feature type="compositionally biased region" description="Acidic residues" evidence="1">
    <location>
        <begin position="12"/>
        <end position="21"/>
    </location>
</feature>